<feature type="transmembrane region" description="Helical" evidence="4">
    <location>
        <begin position="317"/>
        <end position="343"/>
    </location>
</feature>
<keyword evidence="3 4" id="KW-0472">Membrane</keyword>
<feature type="transmembrane region" description="Helical" evidence="4">
    <location>
        <begin position="54"/>
        <end position="73"/>
    </location>
</feature>
<dbReference type="Pfam" id="PF07690">
    <property type="entry name" value="MFS_1"/>
    <property type="match status" value="1"/>
</dbReference>
<feature type="transmembrane region" description="Helical" evidence="4">
    <location>
        <begin position="144"/>
        <end position="165"/>
    </location>
</feature>
<dbReference type="PROSITE" id="PS50850">
    <property type="entry name" value="MFS"/>
    <property type="match status" value="1"/>
</dbReference>
<evidence type="ECO:0000256" key="3">
    <source>
        <dbReference type="ARBA" id="ARBA00023136"/>
    </source>
</evidence>
<feature type="transmembrane region" description="Helical" evidence="4">
    <location>
        <begin position="363"/>
        <end position="384"/>
    </location>
</feature>
<feature type="transmembrane region" description="Helical" evidence="4">
    <location>
        <begin position="109"/>
        <end position="132"/>
    </location>
</feature>
<feature type="domain" description="Major facilitator superfamily (MFS) profile" evidence="5">
    <location>
        <begin position="15"/>
        <end position="419"/>
    </location>
</feature>
<reference evidence="6 7" key="1">
    <citation type="submission" date="2016-04" db="EMBL/GenBank/DDBJ databases">
        <title>Draft Genome Sequences of Staphylococcus capitis Strain H36, S. capitis Strain H65, S. cohnii Strain H62, S. hominis Strain H69, Mycobacterium iranicum Strain H39, Plantibacter sp. Strain H53, Pseudomonas oryzihabitans Strain H72, and Microbacterium sp. Strain H83, isolated from residential settings.</title>
        <authorList>
            <person name="Lymperopoulou D."/>
            <person name="Adams R.I."/>
            <person name="Lindow S."/>
            <person name="Coil D.A."/>
            <person name="Jospin G."/>
            <person name="Eisen J.A."/>
        </authorList>
    </citation>
    <scope>NUCLEOTIDE SEQUENCE [LARGE SCALE GENOMIC DNA]</scope>
    <source>
        <strain evidence="6 7">H72</strain>
    </source>
</reference>
<sequence>MIAMTTPPALGQRYVFVVLALIFLALLVSAGVRSTPGVLLLPLQETFGWSRESVSFAAAVGIFLYGLVGPFAAALMQTLGIRRTLLGGLTLISLATALSTLMREPWHLVATWGVLSGLGTGCVAMVLGAAIVNRWFVARRGLMMGLLAASTATGNLVFLPLLAHLASHEGWQTVVLTVAVASAALIPLVAWLLPERPVDVGLRPHGAPADYQAPVATAPGNLFRVTLGTLAMASRRRDFWLLFLTFFVCGFTTNGLIGTHFIAMGHDHGLSQVQAAGILALMGIFDLVGTTASGWLTDRYDPRRLLFVYYSLRGLSLIYLPFSGFAPEQLLLFGIFYGLDWIATVPPTVKLTNQSFGERSAPVVFGWVFCGHMLGAACAAFLAGALREHFGSYQEALVLAGLTGIVAAVMALGIGRPSAAGAGRSAVPEAG</sequence>
<name>A0A178LCE8_9PSED</name>
<feature type="transmembrane region" description="Helical" evidence="4">
    <location>
        <begin position="171"/>
        <end position="193"/>
    </location>
</feature>
<comment type="caution">
    <text evidence="6">The sequence shown here is derived from an EMBL/GenBank/DDBJ whole genome shotgun (WGS) entry which is preliminary data.</text>
</comment>
<evidence type="ECO:0000313" key="7">
    <source>
        <dbReference type="Proteomes" id="UP000078356"/>
    </source>
</evidence>
<evidence type="ECO:0000313" key="6">
    <source>
        <dbReference type="EMBL" id="OAN27138.1"/>
    </source>
</evidence>
<gene>
    <name evidence="6" type="ORF">A4V15_22185</name>
</gene>
<dbReference type="PANTHER" id="PTHR11360:SF284">
    <property type="entry name" value="EG:103B4.3 PROTEIN-RELATED"/>
    <property type="match status" value="1"/>
</dbReference>
<feature type="transmembrane region" description="Helical" evidence="4">
    <location>
        <begin position="239"/>
        <end position="263"/>
    </location>
</feature>
<dbReference type="GO" id="GO:0022857">
    <property type="term" value="F:transmembrane transporter activity"/>
    <property type="evidence" value="ECO:0007669"/>
    <property type="project" value="InterPro"/>
</dbReference>
<dbReference type="CDD" id="cd17355">
    <property type="entry name" value="MFS_YcxA_like"/>
    <property type="match status" value="1"/>
</dbReference>
<dbReference type="InterPro" id="IPR050327">
    <property type="entry name" value="Proton-linked_MCT"/>
</dbReference>
<feature type="transmembrane region" description="Helical" evidence="4">
    <location>
        <begin position="85"/>
        <end position="103"/>
    </location>
</feature>
<evidence type="ECO:0000259" key="5">
    <source>
        <dbReference type="PROSITE" id="PS50850"/>
    </source>
</evidence>
<keyword evidence="2 4" id="KW-1133">Transmembrane helix</keyword>
<dbReference type="EMBL" id="LWCR01000030">
    <property type="protein sequence ID" value="OAN27138.1"/>
    <property type="molecule type" value="Genomic_DNA"/>
</dbReference>
<organism evidence="6 7">
    <name type="scientific">Pseudomonas oryzihabitans</name>
    <dbReference type="NCBI Taxonomy" id="47885"/>
    <lineage>
        <taxon>Bacteria</taxon>
        <taxon>Pseudomonadati</taxon>
        <taxon>Pseudomonadota</taxon>
        <taxon>Gammaproteobacteria</taxon>
        <taxon>Pseudomonadales</taxon>
        <taxon>Pseudomonadaceae</taxon>
        <taxon>Pseudomonas</taxon>
    </lineage>
</organism>
<feature type="transmembrane region" description="Helical" evidence="4">
    <location>
        <begin position="396"/>
        <end position="415"/>
    </location>
</feature>
<dbReference type="PANTHER" id="PTHR11360">
    <property type="entry name" value="MONOCARBOXYLATE TRANSPORTER"/>
    <property type="match status" value="1"/>
</dbReference>
<evidence type="ECO:0000256" key="1">
    <source>
        <dbReference type="ARBA" id="ARBA00022692"/>
    </source>
</evidence>
<dbReference type="AlphaFoldDB" id="A0A178LCE8"/>
<dbReference type="SUPFAM" id="SSF103473">
    <property type="entry name" value="MFS general substrate transporter"/>
    <property type="match status" value="1"/>
</dbReference>
<dbReference type="Gene3D" id="1.20.1250.20">
    <property type="entry name" value="MFS general substrate transporter like domains"/>
    <property type="match status" value="2"/>
</dbReference>
<dbReference type="InterPro" id="IPR036259">
    <property type="entry name" value="MFS_trans_sf"/>
</dbReference>
<proteinExistence type="predicted"/>
<evidence type="ECO:0000256" key="4">
    <source>
        <dbReference type="SAM" id="Phobius"/>
    </source>
</evidence>
<dbReference type="InterPro" id="IPR011701">
    <property type="entry name" value="MFS"/>
</dbReference>
<evidence type="ECO:0000256" key="2">
    <source>
        <dbReference type="ARBA" id="ARBA00022989"/>
    </source>
</evidence>
<protein>
    <submittedName>
        <fullName evidence="6">MFS transporter</fullName>
    </submittedName>
</protein>
<dbReference type="Proteomes" id="UP000078356">
    <property type="component" value="Unassembled WGS sequence"/>
</dbReference>
<feature type="transmembrane region" description="Helical" evidence="4">
    <location>
        <begin position="275"/>
        <end position="296"/>
    </location>
</feature>
<accession>A0A178LCE8</accession>
<dbReference type="InterPro" id="IPR020846">
    <property type="entry name" value="MFS_dom"/>
</dbReference>
<keyword evidence="1 4" id="KW-0812">Transmembrane</keyword>